<keyword evidence="2" id="KW-1185">Reference proteome</keyword>
<dbReference type="EMBL" id="JBEPTQ010000002">
    <property type="protein sequence ID" value="MET4719475.1"/>
    <property type="molecule type" value="Genomic_DNA"/>
</dbReference>
<sequence>MALTIGAMFDEIASAMIIAANQCNVSAVEAVLKHHGFI</sequence>
<protein>
    <submittedName>
        <fullName evidence="1">Uncharacterized protein</fullName>
    </submittedName>
</protein>
<organism evidence="1 2">
    <name type="scientific">Bradyrhizobium japonicum</name>
    <dbReference type="NCBI Taxonomy" id="375"/>
    <lineage>
        <taxon>Bacteria</taxon>
        <taxon>Pseudomonadati</taxon>
        <taxon>Pseudomonadota</taxon>
        <taxon>Alphaproteobacteria</taxon>
        <taxon>Hyphomicrobiales</taxon>
        <taxon>Nitrobacteraceae</taxon>
        <taxon>Bradyrhizobium</taxon>
    </lineage>
</organism>
<name>A0ABV2RSB5_BRAJP</name>
<gene>
    <name evidence="1" type="ORF">ABIF63_003581</name>
</gene>
<evidence type="ECO:0000313" key="2">
    <source>
        <dbReference type="Proteomes" id="UP001549291"/>
    </source>
</evidence>
<evidence type="ECO:0000313" key="1">
    <source>
        <dbReference type="EMBL" id="MET4719475.1"/>
    </source>
</evidence>
<comment type="caution">
    <text evidence="1">The sequence shown here is derived from an EMBL/GenBank/DDBJ whole genome shotgun (WGS) entry which is preliminary data.</text>
</comment>
<dbReference type="Proteomes" id="UP001549291">
    <property type="component" value="Unassembled WGS sequence"/>
</dbReference>
<reference evidence="1 2" key="1">
    <citation type="submission" date="2024-06" db="EMBL/GenBank/DDBJ databases">
        <title>Genomic Encyclopedia of Type Strains, Phase V (KMG-V): Genome sequencing to study the core and pangenomes of soil and plant-associated prokaryotes.</title>
        <authorList>
            <person name="Whitman W."/>
        </authorList>
    </citation>
    <scope>NUCLEOTIDE SEQUENCE [LARGE SCALE GENOMIC DNA]</scope>
    <source>
        <strain evidence="1 2">USDA 160</strain>
    </source>
</reference>
<proteinExistence type="predicted"/>
<accession>A0ABV2RSB5</accession>